<feature type="transmembrane region" description="Helical" evidence="6">
    <location>
        <begin position="166"/>
        <end position="183"/>
    </location>
</feature>
<dbReference type="InterPro" id="IPR023408">
    <property type="entry name" value="MscS_beta-dom_sf"/>
</dbReference>
<keyword evidence="3 6" id="KW-0812">Transmembrane</keyword>
<feature type="transmembrane region" description="Helical" evidence="6">
    <location>
        <begin position="94"/>
        <end position="119"/>
    </location>
</feature>
<accession>A0ABT0E8A2</accession>
<dbReference type="SUPFAM" id="SSF50182">
    <property type="entry name" value="Sm-like ribonucleoproteins"/>
    <property type="match status" value="1"/>
</dbReference>
<dbReference type="Gene3D" id="2.30.30.60">
    <property type="match status" value="1"/>
</dbReference>
<evidence type="ECO:0000259" key="8">
    <source>
        <dbReference type="Pfam" id="PF21082"/>
    </source>
</evidence>
<evidence type="ECO:0000256" key="1">
    <source>
        <dbReference type="ARBA" id="ARBA00004127"/>
    </source>
</evidence>
<keyword evidence="10" id="KW-1185">Reference proteome</keyword>
<organism evidence="9 10">
    <name type="scientific">Alcanivorax quisquiliarum</name>
    <dbReference type="NCBI Taxonomy" id="2933565"/>
    <lineage>
        <taxon>Bacteria</taxon>
        <taxon>Pseudomonadati</taxon>
        <taxon>Pseudomonadota</taxon>
        <taxon>Gammaproteobacteria</taxon>
        <taxon>Oceanospirillales</taxon>
        <taxon>Alcanivoracaceae</taxon>
        <taxon>Alcanivorax</taxon>
    </lineage>
</organism>
<dbReference type="InterPro" id="IPR030192">
    <property type="entry name" value="YbdG"/>
</dbReference>
<evidence type="ECO:0000313" key="10">
    <source>
        <dbReference type="Proteomes" id="UP001165524"/>
    </source>
</evidence>
<dbReference type="EMBL" id="JALKII010000006">
    <property type="protein sequence ID" value="MCK0537978.1"/>
    <property type="molecule type" value="Genomic_DNA"/>
</dbReference>
<evidence type="ECO:0000256" key="6">
    <source>
        <dbReference type="SAM" id="Phobius"/>
    </source>
</evidence>
<feature type="transmembrane region" description="Helical" evidence="6">
    <location>
        <begin position="140"/>
        <end position="160"/>
    </location>
</feature>
<comment type="subcellular location">
    <subcellularLocation>
        <location evidence="1">Endomembrane system</location>
        <topology evidence="1">Multi-pass membrane protein</topology>
    </subcellularLocation>
</comment>
<feature type="transmembrane region" description="Helical" evidence="6">
    <location>
        <begin position="68"/>
        <end position="88"/>
    </location>
</feature>
<proteinExistence type="inferred from homology"/>
<dbReference type="RefSeq" id="WP_246952138.1">
    <property type="nucleotide sequence ID" value="NZ_JALKII010000006.1"/>
</dbReference>
<reference evidence="9" key="1">
    <citation type="submission" date="2022-04" db="EMBL/GenBank/DDBJ databases">
        <title>Alcanivorax sp. CY1518 draft genome sequence.</title>
        <authorList>
            <person name="Zhao G."/>
            <person name="An M."/>
        </authorList>
    </citation>
    <scope>NUCLEOTIDE SEQUENCE</scope>
    <source>
        <strain evidence="9">CY1518</strain>
    </source>
</reference>
<evidence type="ECO:0000256" key="3">
    <source>
        <dbReference type="ARBA" id="ARBA00022692"/>
    </source>
</evidence>
<dbReference type="InterPro" id="IPR010920">
    <property type="entry name" value="LSM_dom_sf"/>
</dbReference>
<protein>
    <submittedName>
        <fullName evidence="9">Mechanosensitive ion channel family protein</fullName>
    </submittedName>
</protein>
<comment type="similarity">
    <text evidence="2">Belongs to the MscS (TC 1.A.23) family.</text>
</comment>
<sequence length="426" mass="47313">MQELYSSFTDTLAIYPWAETLLAIAGLLLLAWLVNWIARAILRLIFSRRLSKDEQQRGAQLRMPQLRAIARFANIAPALVIAAGIGAVPGLPEIIVTITRNVCGAFIIVTIAVAAGHLLDYANLVYQRRPDAPNKPIKGYLQVLKLVLYIIAALLTIATLVDQNPLILLSGLGAMAAVLMLVFQDTILSLVASVQISSNGSVRVGDWIEMPQVNADGDVVDIALHTVTVSNWDKTLTTFPTRKLVSESFKNWRGMSQSGGRRIKRSLYLDQTSVRFLSDEEIAHLHRFAVLDNYLDEKAAELAEWNSSLIEQGKDPINSRRVTNLGTFRAYMNQYLRNHPGIHQEMTLLVRQLQPGPTGVPLELYCFTNTVAWAQYEGIQSDIFDHMLAILPEFGLRVFQQPSGADLHDISQHNPLLLAAAPQDTQ</sequence>
<dbReference type="Pfam" id="PF21082">
    <property type="entry name" value="MS_channel_3rd"/>
    <property type="match status" value="1"/>
</dbReference>
<evidence type="ECO:0000256" key="4">
    <source>
        <dbReference type="ARBA" id="ARBA00022989"/>
    </source>
</evidence>
<feature type="domain" description="Mechanosensitive ion channel MscS C-terminal" evidence="8">
    <location>
        <begin position="333"/>
        <end position="397"/>
    </location>
</feature>
<evidence type="ECO:0000256" key="5">
    <source>
        <dbReference type="ARBA" id="ARBA00023136"/>
    </source>
</evidence>
<evidence type="ECO:0000259" key="7">
    <source>
        <dbReference type="Pfam" id="PF00924"/>
    </source>
</evidence>
<dbReference type="InterPro" id="IPR049278">
    <property type="entry name" value="MS_channel_C"/>
</dbReference>
<gene>
    <name evidence="9" type="ORF">MU846_09675</name>
</gene>
<comment type="caution">
    <text evidence="9">The sequence shown here is derived from an EMBL/GenBank/DDBJ whole genome shotgun (WGS) entry which is preliminary data.</text>
</comment>
<dbReference type="PANTHER" id="PTHR30414:SF0">
    <property type="entry name" value="MINICONDUCTANCE MECHANOSENSITIVE CHANNEL YBDG"/>
    <property type="match status" value="1"/>
</dbReference>
<feature type="transmembrane region" description="Helical" evidence="6">
    <location>
        <begin position="20"/>
        <end position="42"/>
    </location>
</feature>
<keyword evidence="4 6" id="KW-1133">Transmembrane helix</keyword>
<dbReference type="Pfam" id="PF00924">
    <property type="entry name" value="MS_channel_2nd"/>
    <property type="match status" value="1"/>
</dbReference>
<dbReference type="PANTHER" id="PTHR30414">
    <property type="entry name" value="MINICONDUCTANCE MECHANOSENSITIVE CHANNEL YBDG"/>
    <property type="match status" value="1"/>
</dbReference>
<feature type="domain" description="Mechanosensitive ion channel MscS" evidence="7">
    <location>
        <begin position="185"/>
        <end position="253"/>
    </location>
</feature>
<keyword evidence="5 6" id="KW-0472">Membrane</keyword>
<name>A0ABT0E8A2_9GAMM</name>
<evidence type="ECO:0000313" key="9">
    <source>
        <dbReference type="EMBL" id="MCK0537978.1"/>
    </source>
</evidence>
<evidence type="ECO:0000256" key="2">
    <source>
        <dbReference type="ARBA" id="ARBA00008017"/>
    </source>
</evidence>
<dbReference type="Proteomes" id="UP001165524">
    <property type="component" value="Unassembled WGS sequence"/>
</dbReference>
<dbReference type="InterPro" id="IPR006685">
    <property type="entry name" value="MscS_channel_2nd"/>
</dbReference>